<dbReference type="KEGG" id="esr:ES1_01720"/>
<dbReference type="PATRIC" id="fig|717961.3.peg.1874"/>
<name>D4MHY4_9FIRM</name>
<protein>
    <submittedName>
        <fullName evidence="1">Uncharacterized protein</fullName>
    </submittedName>
</protein>
<dbReference type="EMBL" id="FP929059">
    <property type="protein sequence ID" value="CBL33367.1"/>
    <property type="molecule type" value="Genomic_DNA"/>
</dbReference>
<dbReference type="AlphaFoldDB" id="D4MHY4"/>
<evidence type="ECO:0000313" key="1">
    <source>
        <dbReference type="EMBL" id="CBL33367.1"/>
    </source>
</evidence>
<evidence type="ECO:0000313" key="2">
    <source>
        <dbReference type="Proteomes" id="UP000007050"/>
    </source>
</evidence>
<dbReference type="HOGENOM" id="CLU_3381940_0_0_9"/>
<reference evidence="1 2" key="2">
    <citation type="submission" date="2010-03" db="EMBL/GenBank/DDBJ databases">
        <authorList>
            <person name="Pajon A."/>
        </authorList>
    </citation>
    <scope>NUCLEOTIDE SEQUENCE [LARGE SCALE GENOMIC DNA]</scope>
    <source>
        <strain evidence="1 2">V10Sc8a</strain>
    </source>
</reference>
<dbReference type="Proteomes" id="UP000007050">
    <property type="component" value="Chromosome"/>
</dbReference>
<sequence>MKYMIAEYGKSEETTAIINYFGYTDFDNPRIAR</sequence>
<dbReference type="BioCyc" id="ESIR717961:G136L-133-MONOMER"/>
<gene>
    <name evidence="1" type="ORF">ES1_01720</name>
</gene>
<organism evidence="1 2">
    <name type="scientific">[Eubacterium] siraeum V10Sc8a</name>
    <dbReference type="NCBI Taxonomy" id="717961"/>
    <lineage>
        <taxon>Bacteria</taxon>
        <taxon>Bacillati</taxon>
        <taxon>Bacillota</taxon>
        <taxon>Clostridia</taxon>
        <taxon>Eubacteriales</taxon>
        <taxon>Oscillospiraceae</taxon>
        <taxon>Oscillospiraceae incertae sedis</taxon>
    </lineage>
</organism>
<accession>D4MHY4</accession>
<proteinExistence type="predicted"/>
<reference evidence="1 2" key="1">
    <citation type="submission" date="2010-03" db="EMBL/GenBank/DDBJ databases">
        <title>The genome sequence of Eubacterium siraeum V10Sc8a.</title>
        <authorList>
            <consortium name="metaHIT consortium -- http://www.metahit.eu/"/>
            <person name="Pajon A."/>
            <person name="Turner K."/>
            <person name="Parkhill J."/>
            <person name="Duncan S."/>
            <person name="Flint H."/>
        </authorList>
    </citation>
    <scope>NUCLEOTIDE SEQUENCE [LARGE SCALE GENOMIC DNA]</scope>
    <source>
        <strain evidence="1 2">V10Sc8a</strain>
    </source>
</reference>